<dbReference type="InterPro" id="IPR037523">
    <property type="entry name" value="VOC_core"/>
</dbReference>
<dbReference type="Pfam" id="PF00903">
    <property type="entry name" value="Glyoxalase"/>
    <property type="match status" value="1"/>
</dbReference>
<gene>
    <name evidence="2" type="ORF">BKH15_01190</name>
</gene>
<dbReference type="Gene3D" id="3.30.720.120">
    <property type="match status" value="1"/>
</dbReference>
<dbReference type="CDD" id="cd07246">
    <property type="entry name" value="VOC_like"/>
    <property type="match status" value="1"/>
</dbReference>
<protein>
    <submittedName>
        <fullName evidence="2">Glyoxalase</fullName>
    </submittedName>
</protein>
<dbReference type="Gene3D" id="3.30.720.110">
    <property type="match status" value="1"/>
</dbReference>
<evidence type="ECO:0000313" key="2">
    <source>
        <dbReference type="EMBL" id="OLO80105.1"/>
    </source>
</evidence>
<dbReference type="Proteomes" id="UP000186769">
    <property type="component" value="Unassembled WGS sequence"/>
</dbReference>
<dbReference type="SUPFAM" id="SSF54593">
    <property type="entry name" value="Glyoxalase/Bleomycin resistance protein/Dihydroxybiphenyl dioxygenase"/>
    <property type="match status" value="1"/>
</dbReference>
<name>A0A1Q8XIE3_9ACTO</name>
<dbReference type="RefSeq" id="WP_009747605.1">
    <property type="nucleotide sequence ID" value="NZ_CAMIKZ010000024.1"/>
</dbReference>
<feature type="domain" description="VOC" evidence="1">
    <location>
        <begin position="21"/>
        <end position="145"/>
    </location>
</feature>
<evidence type="ECO:0000313" key="3">
    <source>
        <dbReference type="Proteomes" id="UP000186769"/>
    </source>
</evidence>
<dbReference type="PROSITE" id="PS51819">
    <property type="entry name" value="VOC"/>
    <property type="match status" value="1"/>
</dbReference>
<comment type="caution">
    <text evidence="2">The sequence shown here is derived from an EMBL/GenBank/DDBJ whole genome shotgun (WGS) entry which is preliminary data.</text>
</comment>
<evidence type="ECO:0000259" key="1">
    <source>
        <dbReference type="PROSITE" id="PS51819"/>
    </source>
</evidence>
<accession>A0A1Q8XIE3</accession>
<proteinExistence type="predicted"/>
<dbReference type="InterPro" id="IPR029068">
    <property type="entry name" value="Glyas_Bleomycin-R_OHBP_Dase"/>
</dbReference>
<dbReference type="AlphaFoldDB" id="A0A1Q8XIE3"/>
<dbReference type="InterPro" id="IPR004360">
    <property type="entry name" value="Glyas_Fos-R_dOase_dom"/>
</dbReference>
<sequence>MSTRNLSGATGHYTTDGTPHGFTSITPFLAVDGADRALRFYRDVFGARIVDSVEIEGAVVHAELDFGHGRIQIGEPSALSGLVATPSDEPVCYSIRLYCPDVDAAVERATAAGATLLEPPDTFVSGDRFASIRDPFGVRWSVMTRVEDLSEEESSARVAAWAQKQAVSDS</sequence>
<dbReference type="PANTHER" id="PTHR34109">
    <property type="entry name" value="BNAUNNG04460D PROTEIN-RELATED"/>
    <property type="match status" value="1"/>
</dbReference>
<organism evidence="2 3">
    <name type="scientific">Actinomyces oris</name>
    <dbReference type="NCBI Taxonomy" id="544580"/>
    <lineage>
        <taxon>Bacteria</taxon>
        <taxon>Bacillati</taxon>
        <taxon>Actinomycetota</taxon>
        <taxon>Actinomycetes</taxon>
        <taxon>Actinomycetales</taxon>
        <taxon>Actinomycetaceae</taxon>
        <taxon>Actinomyces</taxon>
    </lineage>
</organism>
<dbReference type="EMBL" id="MSKW01000001">
    <property type="protein sequence ID" value="OLO80105.1"/>
    <property type="molecule type" value="Genomic_DNA"/>
</dbReference>
<dbReference type="PANTHER" id="PTHR34109:SF1">
    <property type="entry name" value="VOC DOMAIN-CONTAINING PROTEIN"/>
    <property type="match status" value="1"/>
</dbReference>
<reference evidence="2 3" key="1">
    <citation type="submission" date="2016-12" db="EMBL/GenBank/DDBJ databases">
        <title>Genomic comparison of strains in the 'Actinomyces naeslundii' group.</title>
        <authorList>
            <person name="Mughal S.R."/>
            <person name="Do T."/>
            <person name="Gilbert S.C."/>
            <person name="Witherden E.A."/>
            <person name="Didelot X."/>
            <person name="Beighton D."/>
        </authorList>
    </citation>
    <scope>NUCLEOTIDE SEQUENCE [LARGE SCALE GENOMIC DNA]</scope>
    <source>
        <strain evidence="2 3">G53E</strain>
    </source>
</reference>